<dbReference type="GO" id="GO:0002188">
    <property type="term" value="P:translation reinitiation"/>
    <property type="evidence" value="ECO:0007669"/>
    <property type="project" value="TreeGrafter"/>
</dbReference>
<keyword evidence="3" id="KW-0648">Protein biosynthesis</keyword>
<dbReference type="AlphaFoldDB" id="A0A8H2JMG6"/>
<dbReference type="Pfam" id="PF01253">
    <property type="entry name" value="SUI1"/>
    <property type="match status" value="1"/>
</dbReference>
<dbReference type="SUPFAM" id="SSF55159">
    <property type="entry name" value="eIF1-like"/>
    <property type="match status" value="1"/>
</dbReference>
<evidence type="ECO:0000313" key="7">
    <source>
        <dbReference type="Proteomes" id="UP000307702"/>
    </source>
</evidence>
<name>A0A8H2JMG6_9GAMM</name>
<reference evidence="6 7" key="1">
    <citation type="submission" date="2019-05" db="EMBL/GenBank/DDBJ databases">
        <title>Colwellia ponticola sp. nov., isolated from seawater.</title>
        <authorList>
            <person name="Yoon J.-H."/>
        </authorList>
    </citation>
    <scope>NUCLEOTIDE SEQUENCE [LARGE SCALE GENOMIC DNA]</scope>
    <source>
        <strain evidence="6 7">OISW-25</strain>
    </source>
</reference>
<dbReference type="InterPro" id="IPR036877">
    <property type="entry name" value="SUI1_dom_sf"/>
</dbReference>
<dbReference type="Proteomes" id="UP000307702">
    <property type="component" value="Unassembled WGS sequence"/>
</dbReference>
<dbReference type="GO" id="GO:0003743">
    <property type="term" value="F:translation initiation factor activity"/>
    <property type="evidence" value="ECO:0007669"/>
    <property type="project" value="InterPro"/>
</dbReference>
<dbReference type="InterPro" id="IPR005872">
    <property type="entry name" value="SUI1_arc_bac"/>
</dbReference>
<evidence type="ECO:0000256" key="1">
    <source>
        <dbReference type="ARBA" id="ARBA00005422"/>
    </source>
</evidence>
<dbReference type="PROSITE" id="PS50296">
    <property type="entry name" value="SUI1"/>
    <property type="match status" value="1"/>
</dbReference>
<dbReference type="PANTHER" id="PTHR12789:SF0">
    <property type="entry name" value="DENSITY-REGULATED PROTEIN"/>
    <property type="match status" value="1"/>
</dbReference>
<dbReference type="OrthoDB" id="9792915at2"/>
<dbReference type="GO" id="GO:0001731">
    <property type="term" value="P:formation of translation preinitiation complex"/>
    <property type="evidence" value="ECO:0007669"/>
    <property type="project" value="TreeGrafter"/>
</dbReference>
<dbReference type="Gene3D" id="3.30.780.10">
    <property type="entry name" value="SUI1-like domain"/>
    <property type="match status" value="1"/>
</dbReference>
<proteinExistence type="inferred from homology"/>
<feature type="compositionally biased region" description="Polar residues" evidence="4">
    <location>
        <begin position="26"/>
        <end position="39"/>
    </location>
</feature>
<feature type="domain" description="SUI1" evidence="5">
    <location>
        <begin position="65"/>
        <end position="128"/>
    </location>
</feature>
<evidence type="ECO:0000256" key="4">
    <source>
        <dbReference type="SAM" id="MobiDB-lite"/>
    </source>
</evidence>
<organism evidence="6 7">
    <name type="scientific">Colwellia ponticola</name>
    <dbReference type="NCBI Taxonomy" id="2304625"/>
    <lineage>
        <taxon>Bacteria</taxon>
        <taxon>Pseudomonadati</taxon>
        <taxon>Pseudomonadota</taxon>
        <taxon>Gammaproteobacteria</taxon>
        <taxon>Alteromonadales</taxon>
        <taxon>Colwelliaceae</taxon>
        <taxon>Colwellia</taxon>
    </lineage>
</organism>
<dbReference type="GO" id="GO:0003729">
    <property type="term" value="F:mRNA binding"/>
    <property type="evidence" value="ECO:0007669"/>
    <property type="project" value="TreeGrafter"/>
</dbReference>
<dbReference type="FunFam" id="3.30.780.10:FF:000002">
    <property type="entry name" value="Stress response translation initiation inhibitor"/>
    <property type="match status" value="1"/>
</dbReference>
<accession>A0A8H2JMG6</accession>
<dbReference type="PANTHER" id="PTHR12789">
    <property type="entry name" value="DENSITY-REGULATED PROTEIN HOMOLOG"/>
    <property type="match status" value="1"/>
</dbReference>
<gene>
    <name evidence="6" type="ORF">FCS21_03330</name>
</gene>
<keyword evidence="2" id="KW-0810">Translation regulation</keyword>
<dbReference type="InterPro" id="IPR050318">
    <property type="entry name" value="DENR/SUI1_TIF"/>
</dbReference>
<protein>
    <submittedName>
        <fullName evidence="6">Stress response translation initiation inhibitor YciH</fullName>
    </submittedName>
</protein>
<dbReference type="EMBL" id="SZVP01000002">
    <property type="protein sequence ID" value="TMM46824.1"/>
    <property type="molecule type" value="Genomic_DNA"/>
</dbReference>
<sequence length="136" mass="14365">MKNNLSSLRDLASAFGKAPVDPDTAVPSTSATSDDSLVYSTDSGRINQQQEKTVTPSDGFAKVRRETKGRKGKGVVVISGLGLDNKALKELAKKLKKTCGSGGSVVDETIEVQGDKREVIQQVLEKAGFKVKLTGG</sequence>
<dbReference type="CDD" id="cd11567">
    <property type="entry name" value="YciH_like"/>
    <property type="match status" value="1"/>
</dbReference>
<comment type="caution">
    <text evidence="6">The sequence shown here is derived from an EMBL/GenBank/DDBJ whole genome shotgun (WGS) entry which is preliminary data.</text>
</comment>
<dbReference type="InterPro" id="IPR001950">
    <property type="entry name" value="SUI1"/>
</dbReference>
<evidence type="ECO:0000256" key="2">
    <source>
        <dbReference type="ARBA" id="ARBA00022845"/>
    </source>
</evidence>
<evidence type="ECO:0000259" key="5">
    <source>
        <dbReference type="PROSITE" id="PS50296"/>
    </source>
</evidence>
<dbReference type="GO" id="GO:0006417">
    <property type="term" value="P:regulation of translation"/>
    <property type="evidence" value="ECO:0007669"/>
    <property type="project" value="UniProtKB-KW"/>
</dbReference>
<keyword evidence="7" id="KW-1185">Reference proteome</keyword>
<comment type="similarity">
    <text evidence="1">Belongs to the SUI1 family.</text>
</comment>
<feature type="region of interest" description="Disordered" evidence="4">
    <location>
        <begin position="16"/>
        <end position="39"/>
    </location>
</feature>
<evidence type="ECO:0000313" key="6">
    <source>
        <dbReference type="EMBL" id="TMM46824.1"/>
    </source>
</evidence>
<evidence type="ECO:0000256" key="3">
    <source>
        <dbReference type="ARBA" id="ARBA00022917"/>
    </source>
</evidence>